<organism evidence="1 2">
    <name type="scientific">Hirsutella rhossiliensis</name>
    <dbReference type="NCBI Taxonomy" id="111463"/>
    <lineage>
        <taxon>Eukaryota</taxon>
        <taxon>Fungi</taxon>
        <taxon>Dikarya</taxon>
        <taxon>Ascomycota</taxon>
        <taxon>Pezizomycotina</taxon>
        <taxon>Sordariomycetes</taxon>
        <taxon>Hypocreomycetidae</taxon>
        <taxon>Hypocreales</taxon>
        <taxon>Ophiocordycipitaceae</taxon>
        <taxon>Hirsutella</taxon>
    </lineage>
</organism>
<protein>
    <recommendedName>
        <fullName evidence="3">Fungal N-terminal domain-containing protein</fullName>
    </recommendedName>
</protein>
<reference evidence="1" key="1">
    <citation type="submission" date="2021-09" db="EMBL/GenBank/DDBJ databases">
        <title>A high-quality genome of the endoparasitic fungus Hirsutella rhossiliensis with a comparison of Hirsutella genomes reveals transposable elements contributing to genome size variation.</title>
        <authorList>
            <person name="Lin R."/>
            <person name="Jiao Y."/>
            <person name="Sun X."/>
            <person name="Ling J."/>
            <person name="Xie B."/>
            <person name="Cheng X."/>
        </authorList>
    </citation>
    <scope>NUCLEOTIDE SEQUENCE</scope>
    <source>
        <strain evidence="1">HR02</strain>
    </source>
</reference>
<evidence type="ECO:0008006" key="3">
    <source>
        <dbReference type="Google" id="ProtNLM"/>
    </source>
</evidence>
<keyword evidence="2" id="KW-1185">Reference proteome</keyword>
<dbReference type="AlphaFoldDB" id="A0A9P8MXC1"/>
<dbReference type="EMBL" id="JAIZPD010000005">
    <property type="protein sequence ID" value="KAH0962722.1"/>
    <property type="molecule type" value="Genomic_DNA"/>
</dbReference>
<gene>
    <name evidence="1" type="ORF">HRG_05232</name>
</gene>
<dbReference type="OrthoDB" id="1658288at2759"/>
<dbReference type="Proteomes" id="UP000824596">
    <property type="component" value="Unassembled WGS sequence"/>
</dbReference>
<accession>A0A9P8MXC1</accession>
<sequence length="167" mass="18526">MFDFLNATIHPAREPLPISVLRGSAPSPAKALSIAASIAGLIALAGKVAELSHEPYDSTVLSNCESTVRNIQHRLVLLRQIIVESAWYRLMHRSRFNSIVSEVTAMTEHLAAFKLTLNIALQLRLIRGPNKSDTGVDLDRVRADILYRNWHHCTSNCEAHTGVLVDH</sequence>
<proteinExistence type="predicted"/>
<dbReference type="GeneID" id="68354361"/>
<evidence type="ECO:0000313" key="2">
    <source>
        <dbReference type="Proteomes" id="UP000824596"/>
    </source>
</evidence>
<dbReference type="RefSeq" id="XP_044720235.1">
    <property type="nucleotide sequence ID" value="XM_044863703.1"/>
</dbReference>
<evidence type="ECO:0000313" key="1">
    <source>
        <dbReference type="EMBL" id="KAH0962722.1"/>
    </source>
</evidence>
<comment type="caution">
    <text evidence="1">The sequence shown here is derived from an EMBL/GenBank/DDBJ whole genome shotgun (WGS) entry which is preliminary data.</text>
</comment>
<name>A0A9P8MXC1_9HYPO</name>